<evidence type="ECO:0008006" key="4">
    <source>
        <dbReference type="Google" id="ProtNLM"/>
    </source>
</evidence>
<name>A0A2W1J9E9_9CYAN</name>
<evidence type="ECO:0000256" key="1">
    <source>
        <dbReference type="SAM" id="MobiDB-lite"/>
    </source>
</evidence>
<comment type="caution">
    <text evidence="2">The sequence shown here is derived from an EMBL/GenBank/DDBJ whole genome shotgun (WGS) entry which is preliminary data.</text>
</comment>
<dbReference type="OrthoDB" id="536034at2"/>
<evidence type="ECO:0000313" key="2">
    <source>
        <dbReference type="EMBL" id="PZD70860.1"/>
    </source>
</evidence>
<dbReference type="EMBL" id="PQWO01000026">
    <property type="protein sequence ID" value="PZD70860.1"/>
    <property type="molecule type" value="Genomic_DNA"/>
</dbReference>
<dbReference type="RefSeq" id="WP_158535176.1">
    <property type="nucleotide sequence ID" value="NZ_CAWNWM010000026.1"/>
</dbReference>
<keyword evidence="3" id="KW-1185">Reference proteome</keyword>
<proteinExistence type="predicted"/>
<reference evidence="2 3" key="1">
    <citation type="journal article" date="2018" name="Sci. Rep.">
        <title>A novel species of the marine cyanobacterium Acaryochloris with a unique pigment content and lifestyle.</title>
        <authorList>
            <person name="Partensky F."/>
            <person name="Six C."/>
            <person name="Ratin M."/>
            <person name="Garczarek L."/>
            <person name="Vaulot D."/>
            <person name="Probert I."/>
            <person name="Calteau A."/>
            <person name="Gourvil P."/>
            <person name="Marie D."/>
            <person name="Grebert T."/>
            <person name="Bouchier C."/>
            <person name="Le Panse S."/>
            <person name="Gachenot M."/>
            <person name="Rodriguez F."/>
            <person name="Garrido J.L."/>
        </authorList>
    </citation>
    <scope>NUCLEOTIDE SEQUENCE [LARGE SCALE GENOMIC DNA]</scope>
    <source>
        <strain evidence="2 3">RCC1774</strain>
    </source>
</reference>
<dbReference type="Pfam" id="PF06051">
    <property type="entry name" value="DUF928"/>
    <property type="match status" value="1"/>
</dbReference>
<organism evidence="2 3">
    <name type="scientific">Acaryochloris thomasi RCC1774</name>
    <dbReference type="NCBI Taxonomy" id="1764569"/>
    <lineage>
        <taxon>Bacteria</taxon>
        <taxon>Bacillati</taxon>
        <taxon>Cyanobacteriota</taxon>
        <taxon>Cyanophyceae</taxon>
        <taxon>Acaryochloridales</taxon>
        <taxon>Acaryochloridaceae</taxon>
        <taxon>Acaryochloris</taxon>
        <taxon>Acaryochloris thomasi</taxon>
    </lineage>
</organism>
<evidence type="ECO:0000313" key="3">
    <source>
        <dbReference type="Proteomes" id="UP000248857"/>
    </source>
</evidence>
<feature type="region of interest" description="Disordered" evidence="1">
    <location>
        <begin position="46"/>
        <end position="107"/>
    </location>
</feature>
<protein>
    <recommendedName>
        <fullName evidence="4">DUF928 domain-containing protein</fullName>
    </recommendedName>
</protein>
<dbReference type="Proteomes" id="UP000248857">
    <property type="component" value="Unassembled WGS sequence"/>
</dbReference>
<sequence length="285" mass="30462">MEKTSILRSKPSSVSLMSVGIALPLLFGATPFSALAQTAATSVKKLSEGSSLPKLKDRGAPVGRQRGGASPNNATGTLPKLKDRGAPTGRRRGGASRNNCPTASKPLTALVPGVESTSGQSQRSISYMASTAVAYPTFWVYVPAGNQARAGEFVLQNKAGEDLYRTDLPLSSASGSIGINLPNAEQYALQPDQEYHWYFKLYCGDSTAQSEYFYVDAWLKRESPAPNTPSASAATTDVAGSQSVFWYDTLTRSARSQGRNWSNLLVEAGLQDVADEPIIEQFSPQ</sequence>
<gene>
    <name evidence="2" type="ORF">C1752_08854</name>
</gene>
<accession>A0A2W1J9E9</accession>
<dbReference type="AlphaFoldDB" id="A0A2W1J9E9"/>
<dbReference type="InterPro" id="IPR010328">
    <property type="entry name" value="DUF928"/>
</dbReference>